<evidence type="ECO:0000313" key="4">
    <source>
        <dbReference type="EMBL" id="MFC3290649.1"/>
    </source>
</evidence>
<dbReference type="SUPFAM" id="SSF55895">
    <property type="entry name" value="Ribonuclease Rh-like"/>
    <property type="match status" value="1"/>
</dbReference>
<evidence type="ECO:0000256" key="2">
    <source>
        <dbReference type="RuleBase" id="RU004328"/>
    </source>
</evidence>
<gene>
    <name evidence="4" type="ORF">ACFOEI_01035</name>
</gene>
<dbReference type="PANTHER" id="PTHR11240">
    <property type="entry name" value="RIBONUCLEASE T2"/>
    <property type="match status" value="1"/>
</dbReference>
<name>A0ABV7LY50_9GAMM</name>
<dbReference type="Gene3D" id="3.90.730.10">
    <property type="entry name" value="Ribonuclease T2-like"/>
    <property type="match status" value="1"/>
</dbReference>
<dbReference type="RefSeq" id="WP_019019669.1">
    <property type="nucleotide sequence ID" value="NZ_BMXD01000008.1"/>
</dbReference>
<dbReference type="InterPro" id="IPR001568">
    <property type="entry name" value="RNase_T2-like"/>
</dbReference>
<dbReference type="PROSITE" id="PS00530">
    <property type="entry name" value="RNASE_T2_1"/>
    <property type="match status" value="1"/>
</dbReference>
<dbReference type="InterPro" id="IPR018188">
    <property type="entry name" value="RNase_T2_His_AS_1"/>
</dbReference>
<evidence type="ECO:0000256" key="1">
    <source>
        <dbReference type="ARBA" id="ARBA00007469"/>
    </source>
</evidence>
<dbReference type="Proteomes" id="UP001595640">
    <property type="component" value="Unassembled WGS sequence"/>
</dbReference>
<evidence type="ECO:0000256" key="3">
    <source>
        <dbReference type="SAM" id="SignalP"/>
    </source>
</evidence>
<organism evidence="4 5">
    <name type="scientific">Modicisalibacter luteus</name>
    <dbReference type="NCBI Taxonomy" id="453962"/>
    <lineage>
        <taxon>Bacteria</taxon>
        <taxon>Pseudomonadati</taxon>
        <taxon>Pseudomonadota</taxon>
        <taxon>Gammaproteobacteria</taxon>
        <taxon>Oceanospirillales</taxon>
        <taxon>Halomonadaceae</taxon>
        <taxon>Modicisalibacter</taxon>
    </lineage>
</organism>
<keyword evidence="3" id="KW-0732">Signal</keyword>
<dbReference type="Pfam" id="PF00445">
    <property type="entry name" value="Ribonuclease_T2"/>
    <property type="match status" value="1"/>
</dbReference>
<sequence>MGVTHGKSAVKACLVLVLGCLFVGPAAAVEPLEAEGFDHYTLALTWHPGFCQTQGSPPRECREPSLRESADEGFVLHGLWPSLPERFADKGVTRQRWWSQGCFLERPRADGGFCRAHAPFDFEDSLDDELDHAMPGRASCLDRYEYAKHAACLSLPAEDYYETAVDLLDVVNASAFVDYVMIHRGSDVPRNALIQAFEAAFGENTGRALSLQCNGRGNRVLTEVRIGIDAERLAGFPQADSLVSLRRGRCAPRVSIPVMSG</sequence>
<evidence type="ECO:0000313" key="5">
    <source>
        <dbReference type="Proteomes" id="UP001595640"/>
    </source>
</evidence>
<protein>
    <submittedName>
        <fullName evidence="4">Ribonuclease I</fullName>
    </submittedName>
</protein>
<dbReference type="InterPro" id="IPR036430">
    <property type="entry name" value="RNase_T2-like_sf"/>
</dbReference>
<dbReference type="PANTHER" id="PTHR11240:SF22">
    <property type="entry name" value="RIBONUCLEASE T2"/>
    <property type="match status" value="1"/>
</dbReference>
<proteinExistence type="inferred from homology"/>
<dbReference type="EMBL" id="JBHRUH010000003">
    <property type="protein sequence ID" value="MFC3290649.1"/>
    <property type="molecule type" value="Genomic_DNA"/>
</dbReference>
<feature type="chain" id="PRO_5045416329" evidence="3">
    <location>
        <begin position="29"/>
        <end position="261"/>
    </location>
</feature>
<comment type="caution">
    <text evidence="4">The sequence shown here is derived from an EMBL/GenBank/DDBJ whole genome shotgun (WGS) entry which is preliminary data.</text>
</comment>
<accession>A0ABV7LY50</accession>
<comment type="similarity">
    <text evidence="1 2">Belongs to the RNase T2 family.</text>
</comment>
<keyword evidence="5" id="KW-1185">Reference proteome</keyword>
<feature type="signal peptide" evidence="3">
    <location>
        <begin position="1"/>
        <end position="28"/>
    </location>
</feature>
<reference evidence="5" key="1">
    <citation type="journal article" date="2019" name="Int. J. Syst. Evol. Microbiol.">
        <title>The Global Catalogue of Microorganisms (GCM) 10K type strain sequencing project: providing services to taxonomists for standard genome sequencing and annotation.</title>
        <authorList>
            <consortium name="The Broad Institute Genomics Platform"/>
            <consortium name="The Broad Institute Genome Sequencing Center for Infectious Disease"/>
            <person name="Wu L."/>
            <person name="Ma J."/>
        </authorList>
    </citation>
    <scope>NUCLEOTIDE SEQUENCE [LARGE SCALE GENOMIC DNA]</scope>
    <source>
        <strain evidence="5">KCTC 12847</strain>
    </source>
</reference>